<dbReference type="RefSeq" id="WP_084197808.1">
    <property type="nucleotide sequence ID" value="NZ_BMYL01000004.1"/>
</dbReference>
<evidence type="ECO:0000313" key="2">
    <source>
        <dbReference type="EMBL" id="PLW84937.1"/>
    </source>
</evidence>
<gene>
    <name evidence="2" type="ORF">C0029_15450</name>
</gene>
<dbReference type="AlphaFoldDB" id="A0AAP8MC95"/>
<keyword evidence="1" id="KW-0812">Transmembrane</keyword>
<dbReference type="Proteomes" id="UP000235162">
    <property type="component" value="Unassembled WGS sequence"/>
</dbReference>
<feature type="transmembrane region" description="Helical" evidence="1">
    <location>
        <begin position="234"/>
        <end position="254"/>
    </location>
</feature>
<dbReference type="EMBL" id="PKUR01000004">
    <property type="protein sequence ID" value="PLW84937.1"/>
    <property type="molecule type" value="Genomic_DNA"/>
</dbReference>
<sequence>MTSTHTPAISTPASAQTISNRAFAVEFGWALLALALSALIVIATYICLSPLLDRFDQEATRDNIRPWSFVGTDLAPRMGKALPKDKSLRITELASGVDERAIFSRRTRLQAADYPFLESTIADRHPGAHMYFIWRTARAPEEVFYLPIYWTNDKPQLKLLAKHEEWRGTITEIGIDVYGDLRNQGPLVSELTLQPTSASHLLRAIWGEWTAFRVWTQKSAHHLKGTPPRQTQSVTAAMAAWAGTAVLLLVLLGFARHRHSPVACAAAVLIPWLALDLLWQKNLNTQLDETRYLFAGKTQHEKHLADREHELYSYGLHLKENVLPTPGVRIFLLNKGPIRDYRRLRMQYYLLPHNVFNFGWYPTPDKLQDGDYLLVLDEVKGLRFNADHSELRWPKNKSIPVELVDEGEFAQLYRYRGEGS</sequence>
<comment type="caution">
    <text evidence="2">The sequence shown here is derived from an EMBL/GenBank/DDBJ whole genome shotgun (WGS) entry which is preliminary data.</text>
</comment>
<keyword evidence="1" id="KW-0472">Membrane</keyword>
<proteinExistence type="predicted"/>
<evidence type="ECO:0000313" key="3">
    <source>
        <dbReference type="Proteomes" id="UP000235162"/>
    </source>
</evidence>
<keyword evidence="3" id="KW-1185">Reference proteome</keyword>
<feature type="transmembrane region" description="Helical" evidence="1">
    <location>
        <begin position="27"/>
        <end position="48"/>
    </location>
</feature>
<name>A0AAP8MC95_9GAMM</name>
<keyword evidence="1" id="KW-1133">Transmembrane helix</keyword>
<protein>
    <submittedName>
        <fullName evidence="2">Uncharacterized protein</fullName>
    </submittedName>
</protein>
<dbReference type="KEGG" id="hja:BST95_01185"/>
<reference evidence="2 3" key="1">
    <citation type="submission" date="2018-01" db="EMBL/GenBank/DDBJ databases">
        <title>The draft genome sequence of Halioglobus japonicus S1-36.</title>
        <authorList>
            <person name="Du Z.-J."/>
            <person name="Shi M.-J."/>
        </authorList>
    </citation>
    <scope>NUCLEOTIDE SEQUENCE [LARGE SCALE GENOMIC DNA]</scope>
    <source>
        <strain evidence="2 3">S1-36</strain>
    </source>
</reference>
<evidence type="ECO:0000256" key="1">
    <source>
        <dbReference type="SAM" id="Phobius"/>
    </source>
</evidence>
<accession>A0AAP8MC95</accession>
<organism evidence="2 3">
    <name type="scientific">Halioglobus japonicus</name>
    <dbReference type="NCBI Taxonomy" id="930805"/>
    <lineage>
        <taxon>Bacteria</taxon>
        <taxon>Pseudomonadati</taxon>
        <taxon>Pseudomonadota</taxon>
        <taxon>Gammaproteobacteria</taxon>
        <taxon>Cellvibrionales</taxon>
        <taxon>Halieaceae</taxon>
        <taxon>Halioglobus</taxon>
    </lineage>
</organism>